<gene>
    <name evidence="2" type="ORF">BBB56_22695</name>
</gene>
<evidence type="ECO:0000256" key="1">
    <source>
        <dbReference type="SAM" id="Phobius"/>
    </source>
</evidence>
<comment type="caution">
    <text evidence="2">The sequence shown here is derived from an EMBL/GenBank/DDBJ whole genome shotgun (WGS) entry which is preliminary data.</text>
</comment>
<sequence>MRNALVFNKKYVALAMLIMLLIFTLYQIAKFSPLQQKIYRKVSINSLASLYITEANAGATTDFSYRYYLFDASKSEEDFTASLTANSQPFLITSDPDAFQKVENHALCMSVKGEIFAFRNFAVYTVNGALFSVPVYLTSAPYQ</sequence>
<feature type="transmembrane region" description="Helical" evidence="1">
    <location>
        <begin position="12"/>
        <end position="29"/>
    </location>
</feature>
<keyword evidence="3" id="KW-1185">Reference proteome</keyword>
<evidence type="ECO:0000313" key="2">
    <source>
        <dbReference type="EMBL" id="RPD93089.1"/>
    </source>
</evidence>
<keyword evidence="1" id="KW-0472">Membrane</keyword>
<dbReference type="RefSeq" id="WP_123803140.1">
    <property type="nucleotide sequence ID" value="NZ_RMVG01000033.1"/>
</dbReference>
<keyword evidence="1" id="KW-1133">Transmembrane helix</keyword>
<reference evidence="2 3" key="1">
    <citation type="submission" date="2018-11" db="EMBL/GenBank/DDBJ databases">
        <title>Whole genome sequencing of Pantoea sp. RIT388.</title>
        <authorList>
            <person name="Gan H.M."/>
            <person name="Hudson A.O."/>
        </authorList>
    </citation>
    <scope>NUCLEOTIDE SEQUENCE [LARGE SCALE GENOMIC DNA]</scope>
    <source>
        <strain evidence="2 3">RIT388</strain>
    </source>
</reference>
<evidence type="ECO:0000313" key="3">
    <source>
        <dbReference type="Proteomes" id="UP000281332"/>
    </source>
</evidence>
<accession>A0A3N4NNE9</accession>
<keyword evidence="1" id="KW-0812">Transmembrane</keyword>
<proteinExistence type="predicted"/>
<protein>
    <submittedName>
        <fullName evidence="2">Uncharacterized protein</fullName>
    </submittedName>
</protein>
<dbReference type="Proteomes" id="UP000281332">
    <property type="component" value="Unassembled WGS sequence"/>
</dbReference>
<organism evidence="2 3">
    <name type="scientific">Candidatus Pantoea deserta</name>
    <dbReference type="NCBI Taxonomy" id="1869313"/>
    <lineage>
        <taxon>Bacteria</taxon>
        <taxon>Pseudomonadati</taxon>
        <taxon>Pseudomonadota</taxon>
        <taxon>Gammaproteobacteria</taxon>
        <taxon>Enterobacterales</taxon>
        <taxon>Erwiniaceae</taxon>
        <taxon>Pantoea</taxon>
    </lineage>
</organism>
<name>A0A3N4NNE9_9GAMM</name>
<dbReference type="EMBL" id="RMVG01000033">
    <property type="protein sequence ID" value="RPD93089.1"/>
    <property type="molecule type" value="Genomic_DNA"/>
</dbReference>
<dbReference type="OrthoDB" id="6613997at2"/>
<dbReference type="AlphaFoldDB" id="A0A3N4NNE9"/>